<evidence type="ECO:0000313" key="1">
    <source>
        <dbReference type="EMBL" id="KAK0059579.1"/>
    </source>
</evidence>
<reference evidence="1" key="2">
    <citation type="submission" date="2023-04" db="EMBL/GenBank/DDBJ databases">
        <authorList>
            <person name="Bu L."/>
            <person name="Lu L."/>
            <person name="Laidemitt M.R."/>
            <person name="Zhang S.M."/>
            <person name="Mutuku M."/>
            <person name="Mkoji G."/>
            <person name="Steinauer M."/>
            <person name="Loker E.S."/>
        </authorList>
    </citation>
    <scope>NUCLEOTIDE SEQUENCE</scope>
    <source>
        <strain evidence="1">KasaAsao</strain>
        <tissue evidence="1">Whole Snail</tissue>
    </source>
</reference>
<dbReference type="AlphaFoldDB" id="A0AAD8BRM1"/>
<feature type="non-terminal residue" evidence="1">
    <location>
        <position position="77"/>
    </location>
</feature>
<evidence type="ECO:0000313" key="2">
    <source>
        <dbReference type="Proteomes" id="UP001233172"/>
    </source>
</evidence>
<protein>
    <submittedName>
        <fullName evidence="1">Uncharacterized protein</fullName>
    </submittedName>
</protein>
<dbReference type="EMBL" id="JASAOG010000041">
    <property type="protein sequence ID" value="KAK0059579.1"/>
    <property type="molecule type" value="Genomic_DNA"/>
</dbReference>
<accession>A0AAD8BRM1</accession>
<name>A0AAD8BRM1_BIOPF</name>
<reference evidence="1" key="1">
    <citation type="journal article" date="2023" name="PLoS Negl. Trop. Dis.">
        <title>A genome sequence for Biomphalaria pfeifferi, the major vector snail for the human-infecting parasite Schistosoma mansoni.</title>
        <authorList>
            <person name="Bu L."/>
            <person name="Lu L."/>
            <person name="Laidemitt M.R."/>
            <person name="Zhang S.M."/>
            <person name="Mutuku M."/>
            <person name="Mkoji G."/>
            <person name="Steinauer M."/>
            <person name="Loker E.S."/>
        </authorList>
    </citation>
    <scope>NUCLEOTIDE SEQUENCE</scope>
    <source>
        <strain evidence="1">KasaAsao</strain>
    </source>
</reference>
<proteinExistence type="predicted"/>
<comment type="caution">
    <text evidence="1">The sequence shown here is derived from an EMBL/GenBank/DDBJ whole genome shotgun (WGS) entry which is preliminary data.</text>
</comment>
<sequence>MGSKLSTQSHKNAILNQDNTKFCLHNERCESNIKECLHATNDQCYVQSDDTEGVIIGHHETQVSEGGEADLHKYLVN</sequence>
<dbReference type="Proteomes" id="UP001233172">
    <property type="component" value="Unassembled WGS sequence"/>
</dbReference>
<gene>
    <name evidence="1" type="ORF">Bpfe_011040</name>
</gene>
<organism evidence="1 2">
    <name type="scientific">Biomphalaria pfeifferi</name>
    <name type="common">Bloodfluke planorb</name>
    <name type="synonym">Freshwater snail</name>
    <dbReference type="NCBI Taxonomy" id="112525"/>
    <lineage>
        <taxon>Eukaryota</taxon>
        <taxon>Metazoa</taxon>
        <taxon>Spiralia</taxon>
        <taxon>Lophotrochozoa</taxon>
        <taxon>Mollusca</taxon>
        <taxon>Gastropoda</taxon>
        <taxon>Heterobranchia</taxon>
        <taxon>Euthyneura</taxon>
        <taxon>Panpulmonata</taxon>
        <taxon>Hygrophila</taxon>
        <taxon>Lymnaeoidea</taxon>
        <taxon>Planorbidae</taxon>
        <taxon>Biomphalaria</taxon>
    </lineage>
</organism>
<keyword evidence="2" id="KW-1185">Reference proteome</keyword>